<dbReference type="EMBL" id="UZAG01016818">
    <property type="protein sequence ID" value="VDO31032.1"/>
    <property type="molecule type" value="Genomic_DNA"/>
</dbReference>
<proteinExistence type="predicted"/>
<keyword evidence="3" id="KW-1185">Reference proteome</keyword>
<organism evidence="4">
    <name type="scientific">Brugia timori</name>
    <dbReference type="NCBI Taxonomy" id="42155"/>
    <lineage>
        <taxon>Eukaryota</taxon>
        <taxon>Metazoa</taxon>
        <taxon>Ecdysozoa</taxon>
        <taxon>Nematoda</taxon>
        <taxon>Chromadorea</taxon>
        <taxon>Rhabditida</taxon>
        <taxon>Spirurina</taxon>
        <taxon>Spiruromorpha</taxon>
        <taxon>Filarioidea</taxon>
        <taxon>Onchocercidae</taxon>
        <taxon>Brugia</taxon>
    </lineage>
</organism>
<evidence type="ECO:0000256" key="1">
    <source>
        <dbReference type="SAM" id="Phobius"/>
    </source>
</evidence>
<evidence type="ECO:0000313" key="3">
    <source>
        <dbReference type="Proteomes" id="UP000280834"/>
    </source>
</evidence>
<feature type="transmembrane region" description="Helical" evidence="1">
    <location>
        <begin position="32"/>
        <end position="54"/>
    </location>
</feature>
<protein>
    <submittedName>
        <fullName evidence="4">Ovule protein</fullName>
    </submittedName>
</protein>
<keyword evidence="1" id="KW-0812">Transmembrane</keyword>
<evidence type="ECO:0000313" key="2">
    <source>
        <dbReference type="EMBL" id="VDO31032.1"/>
    </source>
</evidence>
<dbReference type="Proteomes" id="UP000280834">
    <property type="component" value="Unassembled WGS sequence"/>
</dbReference>
<name>A0A0R3QTX0_9BILA</name>
<keyword evidence="1" id="KW-0472">Membrane</keyword>
<gene>
    <name evidence="2" type="ORF">BTMF_LOCUS9203</name>
</gene>
<reference evidence="4" key="1">
    <citation type="submission" date="2017-02" db="UniProtKB">
        <authorList>
            <consortium name="WormBaseParasite"/>
        </authorList>
    </citation>
    <scope>IDENTIFICATION</scope>
</reference>
<evidence type="ECO:0000313" key="4">
    <source>
        <dbReference type="WBParaSite" id="BTMF_0001117201-mRNA-1"/>
    </source>
</evidence>
<accession>A0A0R3QTX0</accession>
<reference evidence="2 3" key="2">
    <citation type="submission" date="2018-11" db="EMBL/GenBank/DDBJ databases">
        <authorList>
            <consortium name="Pathogen Informatics"/>
        </authorList>
    </citation>
    <scope>NUCLEOTIDE SEQUENCE [LARGE SCALE GENOMIC DNA]</scope>
</reference>
<keyword evidence="1" id="KW-1133">Transmembrane helix</keyword>
<dbReference type="WBParaSite" id="BTMF_0001117201-mRNA-1">
    <property type="protein sequence ID" value="BTMF_0001117201-mRNA-1"/>
    <property type="gene ID" value="BTMF_0001117201"/>
</dbReference>
<sequence length="77" mass="9264">MSYPILPHQLIAYPLRMKSRNSSHLEAFTSTFITHVVIFLLTKIDFVIFSFLVYKLFSWKYREIIACEVWFETPMEK</sequence>
<dbReference type="AlphaFoldDB" id="A0A0R3QTX0"/>